<comment type="cofactor">
    <cofactor evidence="8">
        <name>S-adenosyl-L-methionine</name>
        <dbReference type="ChEBI" id="CHEBI:59789"/>
    </cofactor>
    <text evidence="8">Binds 1 S-adenosyl-L-methionine per subunit.</text>
</comment>
<dbReference type="GO" id="GO:0016840">
    <property type="term" value="F:carbon-nitrogen lyase activity"/>
    <property type="evidence" value="ECO:0007669"/>
    <property type="project" value="UniProtKB-UniRule"/>
</dbReference>
<comment type="caution">
    <text evidence="8">Lacks conserved residue(s) required for the propagation of feature annotation.</text>
</comment>
<comment type="catalytic activity">
    <reaction evidence="8">
        <text>6-carboxy-5,6,7,8-tetrahydropterin + H(+) = 7-carboxy-7-carbaguanine + NH4(+)</text>
        <dbReference type="Rhea" id="RHEA:27974"/>
        <dbReference type="ChEBI" id="CHEBI:15378"/>
        <dbReference type="ChEBI" id="CHEBI:28938"/>
        <dbReference type="ChEBI" id="CHEBI:61032"/>
        <dbReference type="ChEBI" id="CHEBI:61036"/>
        <dbReference type="EC" id="4.3.99.3"/>
    </reaction>
</comment>
<comment type="subunit">
    <text evidence="8">Homodimer.</text>
</comment>
<dbReference type="Proteomes" id="UP000077628">
    <property type="component" value="Unassembled WGS sequence"/>
</dbReference>
<dbReference type="AlphaFoldDB" id="A0A177NCW8"/>
<keyword evidence="5 8" id="KW-0408">Iron</keyword>
<dbReference type="GO" id="GO:0008616">
    <property type="term" value="P:tRNA queuosine(34) biosynthetic process"/>
    <property type="evidence" value="ECO:0007669"/>
    <property type="project" value="UniProtKB-UniRule"/>
</dbReference>
<comment type="pathway">
    <text evidence="8">Purine metabolism; 7-cyano-7-deazaguanine biosynthesis.</text>
</comment>
<dbReference type="InterPro" id="IPR058240">
    <property type="entry name" value="rSAM_sf"/>
</dbReference>
<evidence type="ECO:0000256" key="6">
    <source>
        <dbReference type="ARBA" id="ARBA00023014"/>
    </source>
</evidence>
<feature type="binding site" evidence="8">
    <location>
        <position position="38"/>
    </location>
    <ligand>
        <name>[4Fe-4S] cluster</name>
        <dbReference type="ChEBI" id="CHEBI:49883"/>
        <note>4Fe-4S-S-AdoMet</note>
    </ligand>
</feature>
<feature type="domain" description="Radical SAM core" evidence="9">
    <location>
        <begin position="25"/>
        <end position="215"/>
    </location>
</feature>
<evidence type="ECO:0000256" key="8">
    <source>
        <dbReference type="HAMAP-Rule" id="MF_00917"/>
    </source>
</evidence>
<comment type="function">
    <text evidence="8">Catalyzes the complex heterocyclic radical-mediated conversion of 6-carboxy-5,6,7,8-tetrahydropterin (CPH4) to 7-carboxy-7-deazaguanine (CDG), a step common to the biosynthetic pathways of all 7-deazapurine-containing compounds.</text>
</comment>
<evidence type="ECO:0000256" key="1">
    <source>
        <dbReference type="ARBA" id="ARBA00022485"/>
    </source>
</evidence>
<proteinExistence type="inferred from homology"/>
<comment type="cofactor">
    <cofactor evidence="8">
        <name>Mg(2+)</name>
        <dbReference type="ChEBI" id="CHEBI:18420"/>
    </cofactor>
</comment>
<keyword evidence="2 8" id="KW-0949">S-adenosyl-L-methionine</keyword>
<feature type="binding site" evidence="8">
    <location>
        <position position="47"/>
    </location>
    <ligand>
        <name>Mg(2+)</name>
        <dbReference type="ChEBI" id="CHEBI:18420"/>
    </ligand>
</feature>
<sequence>MTDELAEPSLRITEIFYSLQGEADSVGWPTVFIRLTGCPLRCAYCDTAYAFSGGEKMPISAILQRVREYSTRYVTVTGGEPLAQPGCLSLLSALADSGYQVSLETSGALDVSGVDARIVKVMDLKTPASGEMARNRYENLDCLTPRDQIKFVIADSADYQWSKQQVNEHRLAERCQVLFSPVMGQMAPSELADRILADQLPVRFQIQLHKFLWDDARGK</sequence>
<dbReference type="EC" id="4.3.99.3" evidence="8"/>
<keyword evidence="4 8" id="KW-0460">Magnesium</keyword>
<dbReference type="InterPro" id="IPR027621">
    <property type="entry name" value="rSAM_QueE_gams"/>
</dbReference>
<evidence type="ECO:0000256" key="2">
    <source>
        <dbReference type="ARBA" id="ARBA00022691"/>
    </source>
</evidence>
<organism evidence="10 11">
    <name type="scientific">Methylomonas koyamae</name>
    <dbReference type="NCBI Taxonomy" id="702114"/>
    <lineage>
        <taxon>Bacteria</taxon>
        <taxon>Pseudomonadati</taxon>
        <taxon>Pseudomonadota</taxon>
        <taxon>Gammaproteobacteria</taxon>
        <taxon>Methylococcales</taxon>
        <taxon>Methylococcaceae</taxon>
        <taxon>Methylomonas</taxon>
    </lineage>
</organism>
<dbReference type="NCBIfam" id="TIGR04349">
    <property type="entry name" value="rSAM_QueE_gams"/>
    <property type="match status" value="1"/>
</dbReference>
<evidence type="ECO:0000259" key="9">
    <source>
        <dbReference type="PROSITE" id="PS51918"/>
    </source>
</evidence>
<dbReference type="HAMAP" id="MF_00917">
    <property type="entry name" value="QueE"/>
    <property type="match status" value="1"/>
</dbReference>
<dbReference type="GO" id="GO:0000287">
    <property type="term" value="F:magnesium ion binding"/>
    <property type="evidence" value="ECO:0007669"/>
    <property type="project" value="UniProtKB-UniRule"/>
</dbReference>
<keyword evidence="7 8" id="KW-0456">Lyase</keyword>
<dbReference type="SUPFAM" id="SSF102114">
    <property type="entry name" value="Radical SAM enzymes"/>
    <property type="match status" value="1"/>
</dbReference>
<dbReference type="PIRSF" id="PIRSF000370">
    <property type="entry name" value="QueE"/>
    <property type="match status" value="1"/>
</dbReference>
<feature type="binding site" evidence="8">
    <location>
        <position position="42"/>
    </location>
    <ligand>
        <name>[4Fe-4S] cluster</name>
        <dbReference type="ChEBI" id="CHEBI:49883"/>
        <note>4Fe-4S-S-AdoMet</note>
    </ligand>
</feature>
<dbReference type="STRING" id="702114.A1355_11135"/>
<comment type="caution">
    <text evidence="10">The sequence shown here is derived from an EMBL/GenBank/DDBJ whole genome shotgun (WGS) entry which is preliminary data.</text>
</comment>
<feature type="binding site" evidence="8">
    <location>
        <position position="45"/>
    </location>
    <ligand>
        <name>[4Fe-4S] cluster</name>
        <dbReference type="ChEBI" id="CHEBI:49883"/>
        <note>4Fe-4S-S-AdoMet</note>
    </ligand>
</feature>
<dbReference type="OrthoDB" id="9792276at2"/>
<evidence type="ECO:0000256" key="5">
    <source>
        <dbReference type="ARBA" id="ARBA00023004"/>
    </source>
</evidence>
<dbReference type="GO" id="GO:0051539">
    <property type="term" value="F:4 iron, 4 sulfur cluster binding"/>
    <property type="evidence" value="ECO:0007669"/>
    <property type="project" value="UniProtKB-UniRule"/>
</dbReference>
<dbReference type="Gene3D" id="3.20.20.70">
    <property type="entry name" value="Aldolase class I"/>
    <property type="match status" value="1"/>
</dbReference>
<name>A0A177NCW8_9GAMM</name>
<keyword evidence="8" id="KW-0671">Queuosine biosynthesis</keyword>
<dbReference type="InterPro" id="IPR007197">
    <property type="entry name" value="rSAM"/>
</dbReference>
<dbReference type="Pfam" id="PF04055">
    <property type="entry name" value="Radical_SAM"/>
    <property type="match status" value="1"/>
</dbReference>
<comment type="cofactor">
    <cofactor evidence="8">
        <name>[4Fe-4S] cluster</name>
        <dbReference type="ChEBI" id="CHEBI:49883"/>
    </cofactor>
    <text evidence="8">Binds 1 [4Fe-4S] cluster. The cluster is coordinated with 3 cysteines and an exchangeable S-adenosyl-L-methionine.</text>
</comment>
<feature type="binding site" evidence="8">
    <location>
        <position position="79"/>
    </location>
    <ligand>
        <name>S-adenosyl-L-methionine</name>
        <dbReference type="ChEBI" id="CHEBI:59789"/>
    </ligand>
</feature>
<dbReference type="InterPro" id="IPR024924">
    <property type="entry name" value="7-CO-7-deazaguanine_synth-like"/>
</dbReference>
<dbReference type="SFLD" id="SFLDS00029">
    <property type="entry name" value="Radical_SAM"/>
    <property type="match status" value="1"/>
</dbReference>
<dbReference type="PANTHER" id="PTHR42836:SF1">
    <property type="entry name" value="7-CARBOXY-7-DEAZAGUANINE SYNTHASE"/>
    <property type="match status" value="1"/>
</dbReference>
<comment type="similarity">
    <text evidence="8">Belongs to the radical SAM superfamily. 7-carboxy-7-deazaguanine synthase family.</text>
</comment>
<dbReference type="InterPro" id="IPR013785">
    <property type="entry name" value="Aldolase_TIM"/>
</dbReference>
<dbReference type="CDD" id="cd01335">
    <property type="entry name" value="Radical_SAM"/>
    <property type="match status" value="1"/>
</dbReference>
<dbReference type="GO" id="GO:1904047">
    <property type="term" value="F:S-adenosyl-L-methionine binding"/>
    <property type="evidence" value="ECO:0007669"/>
    <property type="project" value="UniProtKB-UniRule"/>
</dbReference>
<feature type="binding site" evidence="8">
    <location>
        <begin position="19"/>
        <end position="21"/>
    </location>
    <ligand>
        <name>substrate</name>
    </ligand>
</feature>
<keyword evidence="6 8" id="KW-0411">Iron-sulfur</keyword>
<feature type="binding site" evidence="8">
    <location>
        <begin position="44"/>
        <end position="46"/>
    </location>
    <ligand>
        <name>S-adenosyl-L-methionine</name>
        <dbReference type="ChEBI" id="CHEBI:59789"/>
    </ligand>
</feature>
<evidence type="ECO:0000256" key="3">
    <source>
        <dbReference type="ARBA" id="ARBA00022723"/>
    </source>
</evidence>
<dbReference type="UniPathway" id="UPA00391"/>
<accession>A0A177NCW8</accession>
<gene>
    <name evidence="8" type="primary">queE</name>
    <name evidence="10" type="ORF">A1355_11135</name>
</gene>
<evidence type="ECO:0000313" key="11">
    <source>
        <dbReference type="Proteomes" id="UP000077628"/>
    </source>
</evidence>
<dbReference type="PROSITE" id="PS51918">
    <property type="entry name" value="RADICAL_SAM"/>
    <property type="match status" value="1"/>
</dbReference>
<feature type="binding site" evidence="8">
    <location>
        <position position="77"/>
    </location>
    <ligand>
        <name>substrate</name>
    </ligand>
</feature>
<keyword evidence="11" id="KW-1185">Reference proteome</keyword>
<evidence type="ECO:0000256" key="7">
    <source>
        <dbReference type="ARBA" id="ARBA00023239"/>
    </source>
</evidence>
<protein>
    <recommendedName>
        <fullName evidence="8">7-carboxy-7-deazaguanine synthase</fullName>
        <shortName evidence="8">CDG synthase</shortName>
        <ecNumber evidence="8">4.3.99.3</ecNumber>
    </recommendedName>
    <alternativeName>
        <fullName evidence="8">Queuosine biosynthesis protein QueE</fullName>
    </alternativeName>
</protein>
<dbReference type="EMBL" id="LUUK01000194">
    <property type="protein sequence ID" value="OAI15283.1"/>
    <property type="molecule type" value="Genomic_DNA"/>
</dbReference>
<reference evidence="11" key="1">
    <citation type="submission" date="2016-03" db="EMBL/GenBank/DDBJ databases">
        <authorList>
            <person name="Heylen K."/>
            <person name="De Vos P."/>
            <person name="Vekeman B."/>
        </authorList>
    </citation>
    <scope>NUCLEOTIDE SEQUENCE [LARGE SCALE GENOMIC DNA]</scope>
    <source>
        <strain evidence="11">R-45383</strain>
    </source>
</reference>
<dbReference type="RefSeq" id="WP_064030717.1">
    <property type="nucleotide sequence ID" value="NZ_LUUK01000194.1"/>
</dbReference>
<evidence type="ECO:0000256" key="4">
    <source>
        <dbReference type="ARBA" id="ARBA00022842"/>
    </source>
</evidence>
<keyword evidence="1 8" id="KW-0004">4Fe-4S</keyword>
<feature type="binding site" evidence="8">
    <location>
        <position position="34"/>
    </location>
    <ligand>
        <name>substrate</name>
    </ligand>
</feature>
<evidence type="ECO:0000313" key="10">
    <source>
        <dbReference type="EMBL" id="OAI15283.1"/>
    </source>
</evidence>
<keyword evidence="3 8" id="KW-0479">Metal-binding</keyword>
<dbReference type="PANTHER" id="PTHR42836">
    <property type="entry name" value="7-CARBOXY-7-DEAZAGUANINE SYNTHASE"/>
    <property type="match status" value="1"/>
</dbReference>